<dbReference type="SUPFAM" id="SSF81321">
    <property type="entry name" value="Family A G protein-coupled receptor-like"/>
    <property type="match status" value="1"/>
</dbReference>
<evidence type="ECO:0000256" key="6">
    <source>
        <dbReference type="ARBA" id="ARBA00023040"/>
    </source>
</evidence>
<evidence type="ECO:0000256" key="8">
    <source>
        <dbReference type="ARBA" id="ARBA00023170"/>
    </source>
</evidence>
<feature type="domain" description="G-protein coupled receptors family 1 profile" evidence="12">
    <location>
        <begin position="69"/>
        <end position="348"/>
    </location>
</feature>
<comment type="caution">
    <text evidence="13">The sequence shown here is derived from an EMBL/GenBank/DDBJ whole genome shotgun (WGS) entry which is preliminary data.</text>
</comment>
<accession>A0AAV4MCP8</accession>
<feature type="transmembrane region" description="Helical" evidence="11">
    <location>
        <begin position="296"/>
        <end position="316"/>
    </location>
</feature>
<evidence type="ECO:0000313" key="13">
    <source>
        <dbReference type="EMBL" id="GIX70213.1"/>
    </source>
</evidence>
<evidence type="ECO:0000256" key="5">
    <source>
        <dbReference type="ARBA" id="ARBA00022989"/>
    </source>
</evidence>
<keyword evidence="8 10" id="KW-0675">Receptor</keyword>
<dbReference type="PANTHER" id="PTHR24228:SF74">
    <property type="entry name" value="G-PROTEIN COUPLED RECEPTORS FAMILY 1 PROFILE DOMAIN-CONTAINING PROTEIN"/>
    <property type="match status" value="1"/>
</dbReference>
<evidence type="ECO:0000256" key="4">
    <source>
        <dbReference type="ARBA" id="ARBA00022692"/>
    </source>
</evidence>
<evidence type="ECO:0000313" key="15">
    <source>
        <dbReference type="Proteomes" id="UP001054837"/>
    </source>
</evidence>
<gene>
    <name evidence="14" type="primary">moody</name>
    <name evidence="13" type="ORF">CDAR_530542</name>
    <name evidence="14" type="ORF">CDAR_77201</name>
</gene>
<keyword evidence="15" id="KW-1185">Reference proteome</keyword>
<evidence type="ECO:0000256" key="11">
    <source>
        <dbReference type="SAM" id="Phobius"/>
    </source>
</evidence>
<dbReference type="AlphaFoldDB" id="A0AAV4MCP8"/>
<keyword evidence="7 11" id="KW-0472">Membrane</keyword>
<comment type="subcellular location">
    <subcellularLocation>
        <location evidence="1">Cell membrane</location>
        <topology evidence="1">Multi-pass membrane protein</topology>
    </subcellularLocation>
</comment>
<feature type="transmembrane region" description="Helical" evidence="11">
    <location>
        <begin position="169"/>
        <end position="189"/>
    </location>
</feature>
<dbReference type="GO" id="GO:0005886">
    <property type="term" value="C:plasma membrane"/>
    <property type="evidence" value="ECO:0007669"/>
    <property type="project" value="UniProtKB-SubCell"/>
</dbReference>
<evidence type="ECO:0000256" key="7">
    <source>
        <dbReference type="ARBA" id="ARBA00023136"/>
    </source>
</evidence>
<dbReference type="EMBL" id="BPLQ01000347">
    <property type="protein sequence ID" value="GIX70213.1"/>
    <property type="molecule type" value="Genomic_DNA"/>
</dbReference>
<dbReference type="SMART" id="SM01381">
    <property type="entry name" value="7TM_GPCR_Srsx"/>
    <property type="match status" value="1"/>
</dbReference>
<name>A0AAV4MCP8_9ARAC</name>
<keyword evidence="4 10" id="KW-0812">Transmembrane</keyword>
<dbReference type="InterPro" id="IPR017452">
    <property type="entry name" value="GPCR_Rhodpsn_7TM"/>
</dbReference>
<evidence type="ECO:0000256" key="9">
    <source>
        <dbReference type="ARBA" id="ARBA00023224"/>
    </source>
</evidence>
<evidence type="ECO:0000313" key="14">
    <source>
        <dbReference type="EMBL" id="GIY50740.1"/>
    </source>
</evidence>
<comment type="similarity">
    <text evidence="2 10">Belongs to the G-protein coupled receptor 1 family.</text>
</comment>
<proteinExistence type="inferred from homology"/>
<evidence type="ECO:0000259" key="12">
    <source>
        <dbReference type="PROSITE" id="PS50262"/>
    </source>
</evidence>
<feature type="transmembrane region" description="Helical" evidence="11">
    <location>
        <begin position="217"/>
        <end position="241"/>
    </location>
</feature>
<evidence type="ECO:0000256" key="1">
    <source>
        <dbReference type="ARBA" id="ARBA00004651"/>
    </source>
</evidence>
<dbReference type="PRINTS" id="PR00237">
    <property type="entry name" value="GPCRRHODOPSN"/>
</dbReference>
<dbReference type="GO" id="GO:0004930">
    <property type="term" value="F:G protein-coupled receptor activity"/>
    <property type="evidence" value="ECO:0007669"/>
    <property type="project" value="UniProtKB-KW"/>
</dbReference>
<dbReference type="PANTHER" id="PTHR24228">
    <property type="entry name" value="B2 BRADYKININ RECEPTOR/ANGIOTENSIN II RECEPTOR"/>
    <property type="match status" value="1"/>
</dbReference>
<organism evidence="13 15">
    <name type="scientific">Caerostris darwini</name>
    <dbReference type="NCBI Taxonomy" id="1538125"/>
    <lineage>
        <taxon>Eukaryota</taxon>
        <taxon>Metazoa</taxon>
        <taxon>Ecdysozoa</taxon>
        <taxon>Arthropoda</taxon>
        <taxon>Chelicerata</taxon>
        <taxon>Arachnida</taxon>
        <taxon>Araneae</taxon>
        <taxon>Araneomorphae</taxon>
        <taxon>Entelegynae</taxon>
        <taxon>Araneoidea</taxon>
        <taxon>Araneidae</taxon>
        <taxon>Caerostris</taxon>
    </lineage>
</organism>
<dbReference type="Proteomes" id="UP001054837">
    <property type="component" value="Unassembled WGS sequence"/>
</dbReference>
<protein>
    <submittedName>
        <fullName evidence="14">G-protein coupled receptor moody</fullName>
    </submittedName>
</protein>
<dbReference type="PROSITE" id="PS00237">
    <property type="entry name" value="G_PROTEIN_RECEP_F1_1"/>
    <property type="match status" value="1"/>
</dbReference>
<keyword evidence="9 10" id="KW-0807">Transducer</keyword>
<dbReference type="Gene3D" id="1.20.1070.10">
    <property type="entry name" value="Rhodopsin 7-helix transmembrane proteins"/>
    <property type="match status" value="1"/>
</dbReference>
<dbReference type="PROSITE" id="PS50262">
    <property type="entry name" value="G_PROTEIN_RECEP_F1_2"/>
    <property type="match status" value="1"/>
</dbReference>
<keyword evidence="5 11" id="KW-1133">Transmembrane helix</keyword>
<dbReference type="Pfam" id="PF00001">
    <property type="entry name" value="7tm_1"/>
    <property type="match status" value="1"/>
</dbReference>
<dbReference type="InterPro" id="IPR000276">
    <property type="entry name" value="GPCR_Rhodpsn"/>
</dbReference>
<keyword evidence="3" id="KW-1003">Cell membrane</keyword>
<feature type="transmembrane region" description="Helical" evidence="11">
    <location>
        <begin position="89"/>
        <end position="110"/>
    </location>
</feature>
<evidence type="ECO:0000256" key="2">
    <source>
        <dbReference type="ARBA" id="ARBA00010663"/>
    </source>
</evidence>
<reference evidence="13 15" key="1">
    <citation type="submission" date="2021-06" db="EMBL/GenBank/DDBJ databases">
        <title>Caerostris darwini draft genome.</title>
        <authorList>
            <person name="Kono N."/>
            <person name="Arakawa K."/>
        </authorList>
    </citation>
    <scope>NUCLEOTIDE SEQUENCE [LARGE SCALE GENOMIC DNA]</scope>
</reference>
<feature type="transmembrane region" description="Helical" evidence="11">
    <location>
        <begin position="130"/>
        <end position="148"/>
    </location>
</feature>
<evidence type="ECO:0000256" key="3">
    <source>
        <dbReference type="ARBA" id="ARBA00022475"/>
    </source>
</evidence>
<keyword evidence="6 10" id="KW-0297">G-protein coupled receptor</keyword>
<evidence type="ECO:0000256" key="10">
    <source>
        <dbReference type="RuleBase" id="RU000688"/>
    </source>
</evidence>
<dbReference type="EMBL" id="BPLQ01010439">
    <property type="protein sequence ID" value="GIY50740.1"/>
    <property type="molecule type" value="Genomic_DNA"/>
</dbReference>
<sequence>MIDVKNMSALVTDLWMFSNVGNNTTSEDNEHLRAFGTHGNETVFFYYPAALMDFAAACFIIFAIVGVFGNFVSILALSKSKKLRNATTAFIVNLCVADLLFCGFSMPLSALTFLERDWNYGDVLCKLFPLVRYSNGAVSLFSVIAITINRYILIVHPTLYRDMYKPRNIAIMIGFIWISALVLLFFPLFEVWGKFGYDPKVGTCSIMKLNERSPKMTLYIVAFGLPSMVFLVCYSRIFWVVHQASQRVMKDSLDNVSINRSVTFSSKKGVFRKHYRHSEMETEKTALKRSKQELKVLRMMMVIFITFVLCYFPVSFVKIFKKEDDLPILNIFGYLGVYFSNIINPVIYIVMSNEYRKAYLDLFCLRSAKSPKSSVV</sequence>
<feature type="transmembrane region" description="Helical" evidence="11">
    <location>
        <begin position="54"/>
        <end position="77"/>
    </location>
</feature>
<feature type="transmembrane region" description="Helical" evidence="11">
    <location>
        <begin position="328"/>
        <end position="350"/>
    </location>
</feature>